<dbReference type="AlphaFoldDB" id="A0AAV0CD95"/>
<evidence type="ECO:0000256" key="1">
    <source>
        <dbReference type="SAM" id="Phobius"/>
    </source>
</evidence>
<evidence type="ECO:0000313" key="4">
    <source>
        <dbReference type="Proteomes" id="UP001152523"/>
    </source>
</evidence>
<sequence length="159" mass="18503">MMRRQAQMISMWRLLAFGLVVFVQYFGQVMEATHGQIKVMKEENEVMKIRPPIGPPPYWNCETRGWNTALEDWIQLLNEFILLNFIFPIFSLLIMNFVAIVLFLVIVHDTRFITLTEGTTSFDIVSGGRIYLFDNSCIQLVRLVVSDSYCSFRGDCLYV</sequence>
<protein>
    <submittedName>
        <fullName evidence="3">Uncharacterized protein</fullName>
    </submittedName>
</protein>
<feature type="transmembrane region" description="Helical" evidence="1">
    <location>
        <begin position="80"/>
        <end position="107"/>
    </location>
</feature>
<comment type="caution">
    <text evidence="3">The sequence shown here is derived from an EMBL/GenBank/DDBJ whole genome shotgun (WGS) entry which is preliminary data.</text>
</comment>
<keyword evidence="1" id="KW-0812">Transmembrane</keyword>
<feature type="signal peptide" evidence="2">
    <location>
        <begin position="1"/>
        <end position="31"/>
    </location>
</feature>
<keyword evidence="4" id="KW-1185">Reference proteome</keyword>
<evidence type="ECO:0000256" key="2">
    <source>
        <dbReference type="SAM" id="SignalP"/>
    </source>
</evidence>
<reference evidence="3" key="1">
    <citation type="submission" date="2022-07" db="EMBL/GenBank/DDBJ databases">
        <authorList>
            <person name="Macas J."/>
            <person name="Novak P."/>
            <person name="Neumann P."/>
        </authorList>
    </citation>
    <scope>NUCLEOTIDE SEQUENCE</scope>
</reference>
<keyword evidence="1" id="KW-0472">Membrane</keyword>
<proteinExistence type="predicted"/>
<dbReference type="Proteomes" id="UP001152523">
    <property type="component" value="Unassembled WGS sequence"/>
</dbReference>
<keyword evidence="2" id="KW-0732">Signal</keyword>
<accession>A0AAV0CD95</accession>
<name>A0AAV0CD95_9ASTE</name>
<evidence type="ECO:0000313" key="3">
    <source>
        <dbReference type="EMBL" id="CAH9072030.1"/>
    </source>
</evidence>
<feature type="chain" id="PRO_5043796243" evidence="2">
    <location>
        <begin position="32"/>
        <end position="159"/>
    </location>
</feature>
<organism evidence="3 4">
    <name type="scientific">Cuscuta epithymum</name>
    <dbReference type="NCBI Taxonomy" id="186058"/>
    <lineage>
        <taxon>Eukaryota</taxon>
        <taxon>Viridiplantae</taxon>
        <taxon>Streptophyta</taxon>
        <taxon>Embryophyta</taxon>
        <taxon>Tracheophyta</taxon>
        <taxon>Spermatophyta</taxon>
        <taxon>Magnoliopsida</taxon>
        <taxon>eudicotyledons</taxon>
        <taxon>Gunneridae</taxon>
        <taxon>Pentapetalae</taxon>
        <taxon>asterids</taxon>
        <taxon>lamiids</taxon>
        <taxon>Solanales</taxon>
        <taxon>Convolvulaceae</taxon>
        <taxon>Cuscuteae</taxon>
        <taxon>Cuscuta</taxon>
        <taxon>Cuscuta subgen. Cuscuta</taxon>
    </lineage>
</organism>
<gene>
    <name evidence="3" type="ORF">CEPIT_LOCUS4174</name>
</gene>
<dbReference type="EMBL" id="CAMAPF010000021">
    <property type="protein sequence ID" value="CAH9072030.1"/>
    <property type="molecule type" value="Genomic_DNA"/>
</dbReference>
<keyword evidence="1" id="KW-1133">Transmembrane helix</keyword>